<accession>A0AAD4YWX7</accession>
<name>A0AAD4YWX7_PRUDU</name>
<reference evidence="1 2" key="1">
    <citation type="journal article" date="2022" name="G3 (Bethesda)">
        <title>Whole-genome sequence and methylome profiling of the almond [Prunus dulcis (Mill.) D.A. Webb] cultivar 'Nonpareil'.</title>
        <authorList>
            <person name="D'Amico-Willman K.M."/>
            <person name="Ouma W.Z."/>
            <person name="Meulia T."/>
            <person name="Sideli G.M."/>
            <person name="Gradziel T.M."/>
            <person name="Fresnedo-Ramirez J."/>
        </authorList>
    </citation>
    <scope>NUCLEOTIDE SEQUENCE [LARGE SCALE GENOMIC DNA]</scope>
    <source>
        <strain evidence="1">Clone GOH B32 T37-40</strain>
    </source>
</reference>
<comment type="caution">
    <text evidence="1">The sequence shown here is derived from an EMBL/GenBank/DDBJ whole genome shotgun (WGS) entry which is preliminary data.</text>
</comment>
<dbReference type="Proteomes" id="UP001054821">
    <property type="component" value="Chromosome 6"/>
</dbReference>
<sequence>MNDGIEARGELEHMKIRKALHPIREGVRTYLPPSIFFFTNEEKMSFCKVLSKVRVLDGYSTNLARCVNVNEKKIYGLNNHDHHGSACPTNLAIRRVLPKPITLVLPELSAIFRLLCRKKES</sequence>
<proteinExistence type="predicted"/>
<dbReference type="EMBL" id="JAJFAZ020000006">
    <property type="protein sequence ID" value="KAI5324486.1"/>
    <property type="molecule type" value="Genomic_DNA"/>
</dbReference>
<keyword evidence="2" id="KW-1185">Reference proteome</keyword>
<gene>
    <name evidence="1" type="ORF">L3X38_033559</name>
</gene>
<evidence type="ECO:0000313" key="2">
    <source>
        <dbReference type="Proteomes" id="UP001054821"/>
    </source>
</evidence>
<dbReference type="AlphaFoldDB" id="A0AAD4YWX7"/>
<evidence type="ECO:0000313" key="1">
    <source>
        <dbReference type="EMBL" id="KAI5324486.1"/>
    </source>
</evidence>
<protein>
    <submittedName>
        <fullName evidence="1">Uncharacterized protein</fullName>
    </submittedName>
</protein>
<organism evidence="1 2">
    <name type="scientific">Prunus dulcis</name>
    <name type="common">Almond</name>
    <name type="synonym">Amygdalus dulcis</name>
    <dbReference type="NCBI Taxonomy" id="3755"/>
    <lineage>
        <taxon>Eukaryota</taxon>
        <taxon>Viridiplantae</taxon>
        <taxon>Streptophyta</taxon>
        <taxon>Embryophyta</taxon>
        <taxon>Tracheophyta</taxon>
        <taxon>Spermatophyta</taxon>
        <taxon>Magnoliopsida</taxon>
        <taxon>eudicotyledons</taxon>
        <taxon>Gunneridae</taxon>
        <taxon>Pentapetalae</taxon>
        <taxon>rosids</taxon>
        <taxon>fabids</taxon>
        <taxon>Rosales</taxon>
        <taxon>Rosaceae</taxon>
        <taxon>Amygdaloideae</taxon>
        <taxon>Amygdaleae</taxon>
        <taxon>Prunus</taxon>
    </lineage>
</organism>